<gene>
    <name evidence="1" type="ORF">NITFAB_1796</name>
</gene>
<dbReference type="AlphaFoldDB" id="A0A2X0SK31"/>
<dbReference type="EMBL" id="LS423452">
    <property type="protein sequence ID" value="SPS06206.1"/>
    <property type="molecule type" value="Genomic_DNA"/>
</dbReference>
<sequence length="366" mass="39042">MAYEDLSPFYQNRVNQRLGTIGLPDYVTDLAANLPEKYRQRQILRDEQAKAFAASGYTSTGLSSRKDVNSAATPPKDAQVQAAAENAPLRIVYGQQRLGAQVANVLVYQNQLIVHAIWCEGPIDSIVSVTMNDESLPAGVTATHYTGADGQTADATLIAAFAALGITYADTLPGVAYSVFHVSATASDGFPNFAAVIKGRKVYDPRTLTTAWSDNPALCLADFIESNSYGLDRTTDSASVEDAADECDAVVGAAARRSLNLVLENVATSRQHMEALRAYAGCWIVESGGDLKLVPDRPRATDHTVTASGILAGSLQLSKLGVQEVPTVIDVRWTDTSVTPWVERSAVAYAAGVLAGTTPRRESQIS</sequence>
<accession>A0A2X0SK31</accession>
<name>A0A2X0SK31_9PROT</name>
<reference evidence="1" key="1">
    <citation type="submission" date="2018-05" db="EMBL/GenBank/DDBJ databases">
        <authorList>
            <person name="Lanie J.A."/>
            <person name="Ng W.-L."/>
            <person name="Kazmierczak K.M."/>
            <person name="Andrzejewski T.M."/>
            <person name="Davidsen T.M."/>
            <person name="Wayne K.J."/>
            <person name="Tettelin H."/>
            <person name="Glass J.I."/>
            <person name="Rusch D."/>
            <person name="Podicherti R."/>
            <person name="Tsui H.-C.T."/>
            <person name="Winkler M.E."/>
        </authorList>
    </citation>
    <scope>NUCLEOTIDE SEQUENCE</scope>
    <source>
        <strain evidence="1">KNB</strain>
    </source>
</reference>
<organism evidence="1">
    <name type="scientific">Candidatus Nitrotoga fabula</name>
    <dbReference type="NCBI Taxonomy" id="2182327"/>
    <lineage>
        <taxon>Bacteria</taxon>
        <taxon>Pseudomonadati</taxon>
        <taxon>Pseudomonadota</taxon>
        <taxon>Betaproteobacteria</taxon>
        <taxon>Nitrosomonadales</taxon>
        <taxon>Gallionellaceae</taxon>
        <taxon>Candidatus Nitrotoga</taxon>
    </lineage>
</organism>
<evidence type="ECO:0000313" key="1">
    <source>
        <dbReference type="EMBL" id="SPS06206.1"/>
    </source>
</evidence>
<proteinExistence type="predicted"/>
<protein>
    <submittedName>
        <fullName evidence="1">Uncharacterized protein</fullName>
    </submittedName>
</protein>